<dbReference type="GO" id="GO:0016810">
    <property type="term" value="F:hydrolase activity, acting on carbon-nitrogen (but not peptide) bonds"/>
    <property type="evidence" value="ECO:0007669"/>
    <property type="project" value="InterPro"/>
</dbReference>
<evidence type="ECO:0000259" key="3">
    <source>
        <dbReference type="Pfam" id="PF01979"/>
    </source>
</evidence>
<comment type="caution">
    <text evidence="4">The sequence shown here is derived from an EMBL/GenBank/DDBJ whole genome shotgun (WGS) entry which is preliminary data.</text>
</comment>
<reference evidence="4 5" key="1">
    <citation type="submission" date="2017-07" db="EMBL/GenBank/DDBJ databases">
        <title>Draft Genome Sequences of Select Purple Nonsulfur Bacteria.</title>
        <authorList>
            <person name="Lasarre B."/>
            <person name="Mckinlay J.B."/>
        </authorList>
    </citation>
    <scope>NUCLEOTIDE SEQUENCE [LARGE SCALE GENOMIC DNA]</scope>
    <source>
        <strain evidence="4 5">DSM 5909</strain>
    </source>
</reference>
<accession>A0A327KXW4</accession>
<dbReference type="EMBL" id="NPEX01000143">
    <property type="protein sequence ID" value="RAI42573.1"/>
    <property type="molecule type" value="Genomic_DNA"/>
</dbReference>
<dbReference type="OrthoDB" id="9796020at2"/>
<feature type="domain" description="Amidohydrolase-related" evidence="3">
    <location>
        <begin position="157"/>
        <end position="535"/>
    </location>
</feature>
<dbReference type="PANTHER" id="PTHR43794:SF11">
    <property type="entry name" value="AMIDOHYDROLASE-RELATED DOMAIN-CONTAINING PROTEIN"/>
    <property type="match status" value="1"/>
</dbReference>
<sequence>MAIPPCTSSPITSGSASASCICDGSRRHARVSRSTLPRPALARLAPALLGRAVWHGPGTVLGKVTHHSGAHPRFRRHRRLGIPSRTRRSVPVRACGQGRRSMARSFVLKGAFVYDHGGDTDAPAVADVFVRDGRIVSVGDPVPPGVHEVIDLSGHLLAPGFVNSHYHSHDVLAKGMFETMSLERWGMIAGPIGSDRSIEEVRLRTILGAVECARNGITTVQDFLNLAPMDPAYVDAIVDAYATVGVRVILSIAVRDKSQLDTILWADEMVPHEHHATVGTATGDPARQLAFVEEQIARIGDRDGAVVWALSPSAPQRCSFELLRGVGDLAKAGGLPVYTHVYETRLQRLLGKERYTDHAGSLIALMDDAGLLGPHVTIAHGVWPDAEEIARIADTGTGVVLNMLSNLKLRSGVAPLAAYRRAGIPLSLGCDNCSCADVQSMLQVMKLYCLLGGIGIVGPERPEAAEAIRLATLGGARAAGREGVLGAVAPGMAADLVAYDLDDPAWRPFNSAARQLVFAETGRAIRHVWVAGRQVVRDGRCATYDESKLTRDLAAAMPMVRRDLDALASAADVIEPAFQAIQSRAFSTELGYDRYLPRF</sequence>
<dbReference type="Pfam" id="PF01979">
    <property type="entry name" value="Amidohydro_1"/>
    <property type="match status" value="1"/>
</dbReference>
<evidence type="ECO:0000256" key="2">
    <source>
        <dbReference type="ARBA" id="ARBA00022801"/>
    </source>
</evidence>
<dbReference type="PANTHER" id="PTHR43794">
    <property type="entry name" value="AMINOHYDROLASE SSNA-RELATED"/>
    <property type="match status" value="1"/>
</dbReference>
<evidence type="ECO:0000256" key="1">
    <source>
        <dbReference type="ARBA" id="ARBA00006745"/>
    </source>
</evidence>
<dbReference type="Gene3D" id="2.30.40.10">
    <property type="entry name" value="Urease, subunit C, domain 1"/>
    <property type="match status" value="1"/>
</dbReference>
<dbReference type="AlphaFoldDB" id="A0A327KXW4"/>
<dbReference type="InterPro" id="IPR006680">
    <property type="entry name" value="Amidohydro-rel"/>
</dbReference>
<protein>
    <recommendedName>
        <fullName evidence="3">Amidohydrolase-related domain-containing protein</fullName>
    </recommendedName>
</protein>
<dbReference type="Gene3D" id="3.20.20.140">
    <property type="entry name" value="Metal-dependent hydrolases"/>
    <property type="match status" value="1"/>
</dbReference>
<organism evidence="4 5">
    <name type="scientific">Rhodoplanes roseus</name>
    <dbReference type="NCBI Taxonomy" id="29409"/>
    <lineage>
        <taxon>Bacteria</taxon>
        <taxon>Pseudomonadati</taxon>
        <taxon>Pseudomonadota</taxon>
        <taxon>Alphaproteobacteria</taxon>
        <taxon>Hyphomicrobiales</taxon>
        <taxon>Nitrobacteraceae</taxon>
        <taxon>Rhodoplanes</taxon>
    </lineage>
</organism>
<keyword evidence="5" id="KW-1185">Reference proteome</keyword>
<dbReference type="InterPro" id="IPR050287">
    <property type="entry name" value="MTA/SAH_deaminase"/>
</dbReference>
<comment type="similarity">
    <text evidence="1">Belongs to the metallo-dependent hydrolases superfamily. ATZ/TRZ family.</text>
</comment>
<dbReference type="SUPFAM" id="SSF51338">
    <property type="entry name" value="Composite domain of metallo-dependent hydrolases"/>
    <property type="match status" value="1"/>
</dbReference>
<gene>
    <name evidence="4" type="ORF">CH341_18870</name>
</gene>
<dbReference type="Proteomes" id="UP000249130">
    <property type="component" value="Unassembled WGS sequence"/>
</dbReference>
<evidence type="ECO:0000313" key="4">
    <source>
        <dbReference type="EMBL" id="RAI42573.1"/>
    </source>
</evidence>
<evidence type="ECO:0000313" key="5">
    <source>
        <dbReference type="Proteomes" id="UP000249130"/>
    </source>
</evidence>
<proteinExistence type="inferred from homology"/>
<dbReference type="InterPro" id="IPR011059">
    <property type="entry name" value="Metal-dep_hydrolase_composite"/>
</dbReference>
<dbReference type="SUPFAM" id="SSF51556">
    <property type="entry name" value="Metallo-dependent hydrolases"/>
    <property type="match status" value="1"/>
</dbReference>
<dbReference type="InterPro" id="IPR032466">
    <property type="entry name" value="Metal_Hydrolase"/>
</dbReference>
<name>A0A327KXW4_9BRAD</name>
<keyword evidence="2" id="KW-0378">Hydrolase</keyword>